<name>A0AAU8MTS4_9GAMM</name>
<sequence>MWHGLWPLTFSGQGDYFRSPPHWDGRASGTLGGGPSFGARTVDVPQHVGDQRRGALQPLFGDDFFDRIHVEPRVLNLGNVSSVQRRAVRVWNAFRSRALTLTEAALTDGEGIVLTAPGVPPLPFAPLSERTWEVAVGTGGPPVIGATLAFRFDGLAQIPVLITGSASSPSALYRTGRAA</sequence>
<dbReference type="RefSeq" id="WP_363798372.1">
    <property type="nucleotide sequence ID" value="NZ_CP159925.1"/>
</dbReference>
<reference evidence="1" key="1">
    <citation type="submission" date="2024-06" db="EMBL/GenBank/DDBJ databases">
        <authorList>
            <person name="Li S."/>
        </authorList>
    </citation>
    <scope>NUCLEOTIDE SEQUENCE</scope>
    <source>
        <strain evidence="1">SR10</strain>
    </source>
</reference>
<dbReference type="AlphaFoldDB" id="A0AAU8MTS4"/>
<organism evidence="1">
    <name type="scientific">Lysobacter firmicutimachus</name>
    <dbReference type="NCBI Taxonomy" id="1792846"/>
    <lineage>
        <taxon>Bacteria</taxon>
        <taxon>Pseudomonadati</taxon>
        <taxon>Pseudomonadota</taxon>
        <taxon>Gammaproteobacteria</taxon>
        <taxon>Lysobacterales</taxon>
        <taxon>Lysobacteraceae</taxon>
        <taxon>Lysobacter</taxon>
    </lineage>
</organism>
<evidence type="ECO:0000313" key="1">
    <source>
        <dbReference type="EMBL" id="XCO75403.1"/>
    </source>
</evidence>
<proteinExistence type="predicted"/>
<dbReference type="EMBL" id="CP159925">
    <property type="protein sequence ID" value="XCO75403.1"/>
    <property type="molecule type" value="Genomic_DNA"/>
</dbReference>
<accession>A0AAU8MTS4</accession>
<gene>
    <name evidence="1" type="ORF">ABU614_00975</name>
</gene>
<protein>
    <submittedName>
        <fullName evidence="1">Uncharacterized protein</fullName>
    </submittedName>
</protein>